<evidence type="ECO:0000256" key="1">
    <source>
        <dbReference type="SAM" id="Phobius"/>
    </source>
</evidence>
<keyword evidence="1" id="KW-1133">Transmembrane helix</keyword>
<evidence type="ECO:0000313" key="2">
    <source>
        <dbReference type="EMBL" id="EAN31631.1"/>
    </source>
</evidence>
<dbReference type="eggNOG" id="KOG1145">
    <property type="taxonomic scope" value="Eukaryota"/>
</dbReference>
<accession>Q4N2R7</accession>
<dbReference type="VEuPathDB" id="PiroplasmaDB:TpMuguga_04g00279"/>
<dbReference type="EMBL" id="AAGK01000004">
    <property type="protein sequence ID" value="EAN31631.1"/>
    <property type="molecule type" value="Genomic_DNA"/>
</dbReference>
<name>Q4N2R7_THEPA</name>
<reference evidence="2 3" key="1">
    <citation type="journal article" date="2005" name="Science">
        <title>Genome sequence of Theileria parva, a bovine pathogen that transforms lymphocytes.</title>
        <authorList>
            <person name="Gardner M.J."/>
            <person name="Bishop R."/>
            <person name="Shah T."/>
            <person name="de Villiers E.P."/>
            <person name="Carlton J.M."/>
            <person name="Hall N."/>
            <person name="Ren Q."/>
            <person name="Paulsen I.T."/>
            <person name="Pain A."/>
            <person name="Berriman M."/>
            <person name="Wilson R.J.M."/>
            <person name="Sato S."/>
            <person name="Ralph S.A."/>
            <person name="Mann D.J."/>
            <person name="Xiong Z."/>
            <person name="Shallom S.J."/>
            <person name="Weidman J."/>
            <person name="Jiang L."/>
            <person name="Lynn J."/>
            <person name="Weaver B."/>
            <person name="Shoaibi A."/>
            <person name="Domingo A.R."/>
            <person name="Wasawo D."/>
            <person name="Crabtree J."/>
            <person name="Wortman J.R."/>
            <person name="Haas B."/>
            <person name="Angiuoli S.V."/>
            <person name="Creasy T.H."/>
            <person name="Lu C."/>
            <person name="Suh B."/>
            <person name="Silva J.C."/>
            <person name="Utterback T.R."/>
            <person name="Feldblyum T.V."/>
            <person name="Pertea M."/>
            <person name="Allen J."/>
            <person name="Nierman W.C."/>
            <person name="Taracha E.L.N."/>
            <person name="Salzberg S.L."/>
            <person name="White O.R."/>
            <person name="Fitzhugh H.A."/>
            <person name="Morzaria S."/>
            <person name="Venter J.C."/>
            <person name="Fraser C.M."/>
            <person name="Nene V."/>
        </authorList>
    </citation>
    <scope>NUCLEOTIDE SEQUENCE [LARGE SCALE GENOMIC DNA]</scope>
    <source>
        <strain evidence="2 3">Muguga</strain>
    </source>
</reference>
<keyword evidence="1" id="KW-0812">Transmembrane</keyword>
<protein>
    <submittedName>
        <fullName evidence="2">Uncharacterized protein</fullName>
    </submittedName>
</protein>
<evidence type="ECO:0000313" key="3">
    <source>
        <dbReference type="Proteomes" id="UP000001949"/>
    </source>
</evidence>
<organism evidence="2 3">
    <name type="scientific">Theileria parva</name>
    <name type="common">East coast fever infection agent</name>
    <dbReference type="NCBI Taxonomy" id="5875"/>
    <lineage>
        <taxon>Eukaryota</taxon>
        <taxon>Sar</taxon>
        <taxon>Alveolata</taxon>
        <taxon>Apicomplexa</taxon>
        <taxon>Aconoidasida</taxon>
        <taxon>Piroplasmida</taxon>
        <taxon>Theileriidae</taxon>
        <taxon>Theileria</taxon>
    </lineage>
</organism>
<dbReference type="InParanoid" id="Q4N2R7"/>
<proteinExistence type="predicted"/>
<feature type="transmembrane region" description="Helical" evidence="1">
    <location>
        <begin position="12"/>
        <end position="32"/>
    </location>
</feature>
<dbReference type="Gene3D" id="2.40.30.10">
    <property type="entry name" value="Translation factors"/>
    <property type="match status" value="1"/>
</dbReference>
<sequence>MNKDVNIFFSCNLKYILLILIFYFISFTEGFITTNRHGINLNNSFYQTKSRYHFNSKQNKLLCFLSNNTGCLNNFSKTTNAFVPNIPFNIKDDLIRQNFTSEHEIQYPVRVFTYERFPYVFFDNFKYVYATICSNELNIEEIIKTEIKKLRCDGISNMWRYDVLDANIVTLTQNDAYKYLQPGIAVSYNSTISKGLEKKLSEKNIRVIRGENINDIVEMAKEQLTRIAGEYSRPTLYGKAEVNKLFKRYKGEISSLKRETDYPIDIFEGESCVITLEGFEDFKVGDVVESYIN</sequence>
<gene>
    <name evidence="2" type="ordered locus">TP04_0279</name>
</gene>
<comment type="caution">
    <text evidence="2">The sequence shown here is derived from an EMBL/GenBank/DDBJ whole genome shotgun (WGS) entry which is preliminary data.</text>
</comment>
<dbReference type="STRING" id="5875.Q4N2R7"/>
<dbReference type="KEGG" id="tpv:TP04_0279"/>
<keyword evidence="1" id="KW-0472">Membrane</keyword>
<keyword evidence="3" id="KW-1185">Reference proteome</keyword>
<dbReference type="AlphaFoldDB" id="Q4N2R7"/>
<dbReference type="Proteomes" id="UP000001949">
    <property type="component" value="Unassembled WGS sequence"/>
</dbReference>